<reference evidence="1 2" key="1">
    <citation type="submission" date="2016-10" db="EMBL/GenBank/DDBJ databases">
        <authorList>
            <person name="Varghese N."/>
            <person name="Submissions S."/>
        </authorList>
    </citation>
    <scope>NUCLEOTIDE SEQUENCE [LARGE SCALE GENOMIC DNA]</scope>
    <source>
        <strain evidence="1 2">LMG 21974</strain>
    </source>
</reference>
<evidence type="ECO:0000313" key="2">
    <source>
        <dbReference type="Proteomes" id="UP000183210"/>
    </source>
</evidence>
<evidence type="ECO:0008006" key="3">
    <source>
        <dbReference type="Google" id="ProtNLM"/>
    </source>
</evidence>
<dbReference type="AlphaFoldDB" id="A0A9X8MD87"/>
<gene>
    <name evidence="1" type="ORF">SAMN05216409_107134</name>
</gene>
<proteinExistence type="predicted"/>
<dbReference type="RefSeq" id="WP_083397900.1">
    <property type="nucleotide sequence ID" value="NZ_FOEV01000007.1"/>
</dbReference>
<sequence>MEKHAFYTQLLAGQAATWSIAEGVCFASCREHLEWGMALRIQRGVLTREQTRQILARRFTDAERYQNYLLSLDPRCGFAIWHALPTLSESVKSLDGIQQQQLVLAGLESLTE</sequence>
<name>A0A9X8MD87_9PSED</name>
<dbReference type="GeneID" id="300267479"/>
<evidence type="ECO:0000313" key="1">
    <source>
        <dbReference type="EMBL" id="SEQ64177.1"/>
    </source>
</evidence>
<protein>
    <recommendedName>
        <fullName evidence="3">Type III secretion protein HrpV</fullName>
    </recommendedName>
</protein>
<comment type="caution">
    <text evidence="1">The sequence shown here is derived from an EMBL/GenBank/DDBJ whole genome shotgun (WGS) entry which is preliminary data.</text>
</comment>
<organism evidence="1 2">
    <name type="scientific">Pseudomonas lutea</name>
    <dbReference type="NCBI Taxonomy" id="243924"/>
    <lineage>
        <taxon>Bacteria</taxon>
        <taxon>Pseudomonadati</taxon>
        <taxon>Pseudomonadota</taxon>
        <taxon>Gammaproteobacteria</taxon>
        <taxon>Pseudomonadales</taxon>
        <taxon>Pseudomonadaceae</taxon>
        <taxon>Pseudomonas</taxon>
    </lineage>
</organism>
<dbReference type="Proteomes" id="UP000183210">
    <property type="component" value="Unassembled WGS sequence"/>
</dbReference>
<accession>A0A9X8MD87</accession>
<dbReference type="EMBL" id="FOEV01000007">
    <property type="protein sequence ID" value="SEQ64177.1"/>
    <property type="molecule type" value="Genomic_DNA"/>
</dbReference>